<sequence length="135" mass="14694">MAQTRELFDTVTGKAGLNSEVLARVVDTLQECEEVVAACAMGMLGEQDALQMASAISRDLDCADIVETTRRVLTRGSGPDNRLISAQFQSCMLACERSHELCSQHAAHHAHCRVCSDATRRCADMCREVLDAIHG</sequence>
<evidence type="ECO:0000313" key="2">
    <source>
        <dbReference type="Proteomes" id="UP001602119"/>
    </source>
</evidence>
<keyword evidence="2" id="KW-1185">Reference proteome</keyword>
<dbReference type="PANTHER" id="PTHR37310:SF1">
    <property type="entry name" value="CYTOPLASMIC PROTEIN"/>
    <property type="match status" value="1"/>
</dbReference>
<evidence type="ECO:0000313" key="1">
    <source>
        <dbReference type="EMBL" id="MFF4778699.1"/>
    </source>
</evidence>
<gene>
    <name evidence="1" type="ORF">ACFY05_38335</name>
</gene>
<dbReference type="Gene3D" id="1.20.1270.360">
    <property type="match status" value="1"/>
</dbReference>
<proteinExistence type="predicted"/>
<dbReference type="InterPro" id="IPR005560">
    <property type="entry name" value="Csp_YhjQ"/>
</dbReference>
<dbReference type="Proteomes" id="UP001602119">
    <property type="component" value="Unassembled WGS sequence"/>
</dbReference>
<dbReference type="EMBL" id="JBIAXI010000035">
    <property type="protein sequence ID" value="MFF4778699.1"/>
    <property type="molecule type" value="Genomic_DNA"/>
</dbReference>
<name>A0ABW6VH49_MICFU</name>
<comment type="caution">
    <text evidence="1">The sequence shown here is derived from an EMBL/GenBank/DDBJ whole genome shotgun (WGS) entry which is preliminary data.</text>
</comment>
<reference evidence="1 2" key="1">
    <citation type="submission" date="2024-10" db="EMBL/GenBank/DDBJ databases">
        <title>The Natural Products Discovery Center: Release of the First 8490 Sequenced Strains for Exploring Actinobacteria Biosynthetic Diversity.</title>
        <authorList>
            <person name="Kalkreuter E."/>
            <person name="Kautsar S.A."/>
            <person name="Yang D."/>
            <person name="Bader C.D."/>
            <person name="Teijaro C.N."/>
            <person name="Fluegel L."/>
            <person name="Davis C.M."/>
            <person name="Simpson J.R."/>
            <person name="Lauterbach L."/>
            <person name="Steele A.D."/>
            <person name="Gui C."/>
            <person name="Meng S."/>
            <person name="Li G."/>
            <person name="Viehrig K."/>
            <person name="Ye F."/>
            <person name="Su P."/>
            <person name="Kiefer A.F."/>
            <person name="Nichols A."/>
            <person name="Cepeda A.J."/>
            <person name="Yan W."/>
            <person name="Fan B."/>
            <person name="Jiang Y."/>
            <person name="Adhikari A."/>
            <person name="Zheng C.-J."/>
            <person name="Schuster L."/>
            <person name="Cowan T.M."/>
            <person name="Smanski M.J."/>
            <person name="Chevrette M.G."/>
            <person name="De Carvalho L.P.S."/>
            <person name="Shen B."/>
        </authorList>
    </citation>
    <scope>NUCLEOTIDE SEQUENCE [LARGE SCALE GENOMIC DNA]</scope>
    <source>
        <strain evidence="1 2">NPDC001281</strain>
    </source>
</reference>
<protein>
    <submittedName>
        <fullName evidence="1">Four-helix bundle copper-binding protein</fullName>
    </submittedName>
</protein>
<accession>A0ABW6VH49</accession>
<organism evidence="1 2">
    <name type="scientific">Microtetraspora fusca</name>
    <dbReference type="NCBI Taxonomy" id="1997"/>
    <lineage>
        <taxon>Bacteria</taxon>
        <taxon>Bacillati</taxon>
        <taxon>Actinomycetota</taxon>
        <taxon>Actinomycetes</taxon>
        <taxon>Streptosporangiales</taxon>
        <taxon>Streptosporangiaceae</taxon>
        <taxon>Microtetraspora</taxon>
    </lineage>
</organism>
<dbReference type="Pfam" id="PF03860">
    <property type="entry name" value="Csp"/>
    <property type="match status" value="1"/>
</dbReference>
<dbReference type="PANTHER" id="PTHR37310">
    <property type="entry name" value="CYTOPLASMIC PROTEIN-RELATED"/>
    <property type="match status" value="1"/>
</dbReference>
<dbReference type="RefSeq" id="WP_066942421.1">
    <property type="nucleotide sequence ID" value="NZ_BBYK01000050.1"/>
</dbReference>